<gene>
    <name evidence="1" type="ORF">NC653_005919</name>
</gene>
<evidence type="ECO:0000313" key="2">
    <source>
        <dbReference type="Proteomes" id="UP001164929"/>
    </source>
</evidence>
<dbReference type="AlphaFoldDB" id="A0AAD6RD16"/>
<evidence type="ECO:0000313" key="1">
    <source>
        <dbReference type="EMBL" id="KAJ7006706.1"/>
    </source>
</evidence>
<name>A0AAD6RD16_9ROSI</name>
<dbReference type="Proteomes" id="UP001164929">
    <property type="component" value="Chromosome 2"/>
</dbReference>
<reference evidence="1" key="1">
    <citation type="journal article" date="2023" name="Mol. Ecol. Resour.">
        <title>Chromosome-level genome assembly of a triploid poplar Populus alba 'Berolinensis'.</title>
        <authorList>
            <person name="Chen S."/>
            <person name="Yu Y."/>
            <person name="Wang X."/>
            <person name="Wang S."/>
            <person name="Zhang T."/>
            <person name="Zhou Y."/>
            <person name="He R."/>
            <person name="Meng N."/>
            <person name="Wang Y."/>
            <person name="Liu W."/>
            <person name="Liu Z."/>
            <person name="Liu J."/>
            <person name="Guo Q."/>
            <person name="Huang H."/>
            <person name="Sederoff R.R."/>
            <person name="Wang G."/>
            <person name="Qu G."/>
            <person name="Chen S."/>
        </authorList>
    </citation>
    <scope>NUCLEOTIDE SEQUENCE</scope>
    <source>
        <strain evidence="1">SC-2020</strain>
    </source>
</reference>
<dbReference type="EMBL" id="JAQIZT010000002">
    <property type="protein sequence ID" value="KAJ7006706.1"/>
    <property type="molecule type" value="Genomic_DNA"/>
</dbReference>
<keyword evidence="2" id="KW-1185">Reference proteome</keyword>
<protein>
    <submittedName>
        <fullName evidence="1">Uncharacterized protein</fullName>
    </submittedName>
</protein>
<sequence>MLGVGKTHAKPSQARHEVLVVGPSAQFSPINHVIFLLGEQSTNIASGADISSKKFIFVTGHQNEGKIMGSAWQRKRGAVLIHELNASLTSFRVFVISFPR</sequence>
<accession>A0AAD6RD16</accession>
<proteinExistence type="predicted"/>
<comment type="caution">
    <text evidence="1">The sequence shown here is derived from an EMBL/GenBank/DDBJ whole genome shotgun (WGS) entry which is preliminary data.</text>
</comment>
<organism evidence="1 2">
    <name type="scientific">Populus alba x Populus x berolinensis</name>
    <dbReference type="NCBI Taxonomy" id="444605"/>
    <lineage>
        <taxon>Eukaryota</taxon>
        <taxon>Viridiplantae</taxon>
        <taxon>Streptophyta</taxon>
        <taxon>Embryophyta</taxon>
        <taxon>Tracheophyta</taxon>
        <taxon>Spermatophyta</taxon>
        <taxon>Magnoliopsida</taxon>
        <taxon>eudicotyledons</taxon>
        <taxon>Gunneridae</taxon>
        <taxon>Pentapetalae</taxon>
        <taxon>rosids</taxon>
        <taxon>fabids</taxon>
        <taxon>Malpighiales</taxon>
        <taxon>Salicaceae</taxon>
        <taxon>Saliceae</taxon>
        <taxon>Populus</taxon>
    </lineage>
</organism>